<keyword evidence="3" id="KW-1185">Reference proteome</keyword>
<dbReference type="KEGG" id="dgo:DGo_CA1434"/>
<evidence type="ECO:0000313" key="2">
    <source>
        <dbReference type="EMBL" id="AFD25361.1"/>
    </source>
</evidence>
<accession>H8GTN3</accession>
<feature type="transmembrane region" description="Helical" evidence="1">
    <location>
        <begin position="12"/>
        <end position="33"/>
    </location>
</feature>
<dbReference type="AlphaFoldDB" id="H8GTN3"/>
<sequence>MTRLNKPKSKLTWLWVILALLVLAGVLLGLDYLDIVQLGLY</sequence>
<dbReference type="PATRIC" id="fig|745776.4.peg.1477"/>
<reference evidence="2 3" key="1">
    <citation type="journal article" date="2012" name="PLoS ONE">
        <title>Genome sequence and transcriptome analysis of the radioresistant bacterium Deinococcus gobiensis: insights into the extreme environmental adaptations.</title>
        <authorList>
            <person name="Yuan M."/>
            <person name="Chen M."/>
            <person name="Zhang W."/>
            <person name="Lu W."/>
            <person name="Wang J."/>
            <person name="Yang M."/>
            <person name="Zhao P."/>
            <person name="Tang R."/>
            <person name="Li X."/>
            <person name="Hao Y."/>
            <person name="Zhou Z."/>
            <person name="Zhan Y."/>
            <person name="Yu H."/>
            <person name="Teng C."/>
            <person name="Yan Y."/>
            <person name="Ping S."/>
            <person name="Wang Y."/>
            <person name="Lin M."/>
        </authorList>
    </citation>
    <scope>NUCLEOTIDE SEQUENCE [LARGE SCALE GENOMIC DNA]</scope>
    <source>
        <strain evidence="2 3">I-0</strain>
    </source>
</reference>
<gene>
    <name evidence="2" type="ordered locus">DGo_CA1434</name>
</gene>
<protein>
    <submittedName>
        <fullName evidence="2">Uncharacterized protein</fullName>
    </submittedName>
</protein>
<organism evidence="2 3">
    <name type="scientific">Deinococcus gobiensis (strain DSM 21396 / JCM 16679 / CGMCC 1.7299 / I-0)</name>
    <dbReference type="NCBI Taxonomy" id="745776"/>
    <lineage>
        <taxon>Bacteria</taxon>
        <taxon>Thermotogati</taxon>
        <taxon>Deinococcota</taxon>
        <taxon>Deinococci</taxon>
        <taxon>Deinococcales</taxon>
        <taxon>Deinococcaceae</taxon>
        <taxon>Deinococcus</taxon>
    </lineage>
</organism>
<name>H8GTN3_DEIGI</name>
<keyword evidence="1" id="KW-0472">Membrane</keyword>
<evidence type="ECO:0000256" key="1">
    <source>
        <dbReference type="SAM" id="Phobius"/>
    </source>
</evidence>
<dbReference type="HOGENOM" id="CLU_212584_0_0_0"/>
<dbReference type="RefSeq" id="WP_014684844.1">
    <property type="nucleotide sequence ID" value="NC_017790.1"/>
</dbReference>
<keyword evidence="1" id="KW-0812">Transmembrane</keyword>
<keyword evidence="1" id="KW-1133">Transmembrane helix</keyword>
<dbReference type="Proteomes" id="UP000007575">
    <property type="component" value="Chromosome"/>
</dbReference>
<proteinExistence type="predicted"/>
<dbReference type="EMBL" id="CP002191">
    <property type="protein sequence ID" value="AFD25361.1"/>
    <property type="molecule type" value="Genomic_DNA"/>
</dbReference>
<evidence type="ECO:0000313" key="3">
    <source>
        <dbReference type="Proteomes" id="UP000007575"/>
    </source>
</evidence>